<dbReference type="SUPFAM" id="SSF52540">
    <property type="entry name" value="P-loop containing nucleoside triphosphate hydrolases"/>
    <property type="match status" value="1"/>
</dbReference>
<feature type="domain" description="Guanylate kinase-like" evidence="1">
    <location>
        <begin position="1"/>
        <end position="173"/>
    </location>
</feature>
<dbReference type="InterPro" id="IPR027417">
    <property type="entry name" value="P-loop_NTPase"/>
</dbReference>
<accession>A0A1H3S2D2</accession>
<evidence type="ECO:0000313" key="2">
    <source>
        <dbReference type="EMBL" id="SDZ31329.1"/>
    </source>
</evidence>
<evidence type="ECO:0000259" key="1">
    <source>
        <dbReference type="PROSITE" id="PS50052"/>
    </source>
</evidence>
<sequence>MLVLLCGSSGVGRSECLKRLVADHGWAMVPWLTTRAPRDGERDRIPVSREAFEDADRAGSIFYRFEFHGHHYAILRRAVRAAVESPLPHGTDVLPSSLAAFDEVSRVAIGISADAFDLGARLRAAGRGQRQLTAELESRLLFEPSVADRIDRVLVSHEGKLAELAGELAALPFASLVRPRA</sequence>
<gene>
    <name evidence="2" type="ORF">SAMN05421684_4411</name>
</gene>
<name>A0A1H3S2D2_9ACTN</name>
<dbReference type="InterPro" id="IPR008145">
    <property type="entry name" value="GK/Ca_channel_bsu"/>
</dbReference>
<dbReference type="PROSITE" id="PS50052">
    <property type="entry name" value="GUANYLATE_KINASE_2"/>
    <property type="match status" value="1"/>
</dbReference>
<evidence type="ECO:0000313" key="3">
    <source>
        <dbReference type="Proteomes" id="UP000199632"/>
    </source>
</evidence>
<dbReference type="InterPro" id="IPR008144">
    <property type="entry name" value="Guanylate_kin-like_dom"/>
</dbReference>
<proteinExistence type="predicted"/>
<dbReference type="AlphaFoldDB" id="A0A1H3S2D2"/>
<dbReference type="Gene3D" id="3.40.50.300">
    <property type="entry name" value="P-loop containing nucleotide triphosphate hydrolases"/>
    <property type="match status" value="1"/>
</dbReference>
<keyword evidence="3" id="KW-1185">Reference proteome</keyword>
<dbReference type="STRING" id="137265.SAMN05421684_4411"/>
<reference evidence="3" key="1">
    <citation type="submission" date="2016-10" db="EMBL/GenBank/DDBJ databases">
        <authorList>
            <person name="Varghese N."/>
            <person name="Submissions S."/>
        </authorList>
    </citation>
    <scope>NUCLEOTIDE SEQUENCE [LARGE SCALE GENOMIC DNA]</scope>
    <source>
        <strain evidence="3">DSM 44718</strain>
    </source>
</reference>
<protein>
    <recommendedName>
        <fullName evidence="1">Guanylate kinase-like domain-containing protein</fullName>
    </recommendedName>
</protein>
<dbReference type="SMART" id="SM00072">
    <property type="entry name" value="GuKc"/>
    <property type="match status" value="1"/>
</dbReference>
<dbReference type="Proteomes" id="UP000199632">
    <property type="component" value="Unassembled WGS sequence"/>
</dbReference>
<organism evidence="2 3">
    <name type="scientific">Asanoa ishikariensis</name>
    <dbReference type="NCBI Taxonomy" id="137265"/>
    <lineage>
        <taxon>Bacteria</taxon>
        <taxon>Bacillati</taxon>
        <taxon>Actinomycetota</taxon>
        <taxon>Actinomycetes</taxon>
        <taxon>Micromonosporales</taxon>
        <taxon>Micromonosporaceae</taxon>
        <taxon>Asanoa</taxon>
    </lineage>
</organism>
<dbReference type="EMBL" id="FNQB01000002">
    <property type="protein sequence ID" value="SDZ31329.1"/>
    <property type="molecule type" value="Genomic_DNA"/>
</dbReference>